<proteinExistence type="predicted"/>
<evidence type="ECO:0000313" key="2">
    <source>
        <dbReference type="WBParaSite" id="PSU_v2.g10687.t1"/>
    </source>
</evidence>
<protein>
    <submittedName>
        <fullName evidence="2">Uncharacterized protein</fullName>
    </submittedName>
</protein>
<organism evidence="1 2">
    <name type="scientific">Panagrolaimus superbus</name>
    <dbReference type="NCBI Taxonomy" id="310955"/>
    <lineage>
        <taxon>Eukaryota</taxon>
        <taxon>Metazoa</taxon>
        <taxon>Ecdysozoa</taxon>
        <taxon>Nematoda</taxon>
        <taxon>Chromadorea</taxon>
        <taxon>Rhabditida</taxon>
        <taxon>Tylenchina</taxon>
        <taxon>Panagrolaimomorpha</taxon>
        <taxon>Panagrolaimoidea</taxon>
        <taxon>Panagrolaimidae</taxon>
        <taxon>Panagrolaimus</taxon>
    </lineage>
</organism>
<reference evidence="2" key="1">
    <citation type="submission" date="2022-11" db="UniProtKB">
        <authorList>
            <consortium name="WormBaseParasite"/>
        </authorList>
    </citation>
    <scope>IDENTIFICATION</scope>
</reference>
<evidence type="ECO:0000313" key="1">
    <source>
        <dbReference type="Proteomes" id="UP000887577"/>
    </source>
</evidence>
<keyword evidence="1" id="KW-1185">Reference proteome</keyword>
<name>A0A914XVY3_9BILA</name>
<dbReference type="Proteomes" id="UP000887577">
    <property type="component" value="Unplaced"/>
</dbReference>
<dbReference type="WBParaSite" id="PSU_v2.g10687.t1">
    <property type="protein sequence ID" value="PSU_v2.g10687.t1"/>
    <property type="gene ID" value="PSU_v2.g10687"/>
</dbReference>
<sequence length="144" mass="16878">MSQLYLESTDKFAKKHYLSFIVGIVPYSKISKYLPGISRYNYDKAVDYALQAPKIKRETFKRERFDILKVNPFVDFISSDIVVTGLPFGTKTLKLSNTKLEIPSTLRLQKHFEIIEMYESYMEERGQSHLVLPRSTMFHLLDLM</sequence>
<accession>A0A914XVY3</accession>
<dbReference type="AlphaFoldDB" id="A0A914XVY3"/>